<feature type="compositionally biased region" description="Basic and acidic residues" evidence="1">
    <location>
        <begin position="100"/>
        <end position="110"/>
    </location>
</feature>
<protein>
    <submittedName>
        <fullName evidence="2">Uncharacterized protein</fullName>
    </submittedName>
</protein>
<evidence type="ECO:0000313" key="2">
    <source>
        <dbReference type="EMBL" id="KAA6167345.1"/>
    </source>
</evidence>
<reference evidence="2 3" key="1">
    <citation type="submission" date="2019-09" db="EMBL/GenBank/DDBJ databases">
        <title>Genomic sequencing of 4 copper resistant soil isolates.</title>
        <authorList>
            <person name="Havryliuk O."/>
        </authorList>
    </citation>
    <scope>NUCLEOTIDE SEQUENCE [LARGE SCALE GENOMIC DNA]</scope>
    <source>
        <strain evidence="2 3">UKR4</strain>
    </source>
</reference>
<accession>A0A5M8E901</accession>
<evidence type="ECO:0000313" key="3">
    <source>
        <dbReference type="Proteomes" id="UP000323909"/>
    </source>
</evidence>
<feature type="compositionally biased region" description="Polar residues" evidence="1">
    <location>
        <begin position="22"/>
        <end position="31"/>
    </location>
</feature>
<comment type="caution">
    <text evidence="2">The sequence shown here is derived from an EMBL/GenBank/DDBJ whole genome shotgun (WGS) entry which is preliminary data.</text>
</comment>
<proteinExistence type="predicted"/>
<name>A0A5M8E901_PSEVE</name>
<sequence length="110" mass="11587">MSLSINNAPFVNVDKSVYDRSPASTGVNQSAAPARTDTGQAPARSDSFRVAPNDAMVNGSALTKLFDMLDLVFRAMRELLSGRSIATDVLPQSGQLPGGKPDEGKVPVKP</sequence>
<gene>
    <name evidence="2" type="ORF">F3K53_32440</name>
</gene>
<dbReference type="EMBL" id="VWXT01000788">
    <property type="protein sequence ID" value="KAA6167345.1"/>
    <property type="molecule type" value="Genomic_DNA"/>
</dbReference>
<feature type="non-terminal residue" evidence="2">
    <location>
        <position position="110"/>
    </location>
</feature>
<evidence type="ECO:0000256" key="1">
    <source>
        <dbReference type="SAM" id="MobiDB-lite"/>
    </source>
</evidence>
<dbReference type="Proteomes" id="UP000323909">
    <property type="component" value="Unassembled WGS sequence"/>
</dbReference>
<organism evidence="2 3">
    <name type="scientific">Pseudomonas veronii</name>
    <dbReference type="NCBI Taxonomy" id="76761"/>
    <lineage>
        <taxon>Bacteria</taxon>
        <taxon>Pseudomonadati</taxon>
        <taxon>Pseudomonadota</taxon>
        <taxon>Gammaproteobacteria</taxon>
        <taxon>Pseudomonadales</taxon>
        <taxon>Pseudomonadaceae</taxon>
        <taxon>Pseudomonas</taxon>
    </lineage>
</organism>
<dbReference type="AlphaFoldDB" id="A0A5M8E901"/>
<feature type="region of interest" description="Disordered" evidence="1">
    <location>
        <begin position="86"/>
        <end position="110"/>
    </location>
</feature>
<feature type="region of interest" description="Disordered" evidence="1">
    <location>
        <begin position="16"/>
        <end position="46"/>
    </location>
</feature>